<dbReference type="Proteomes" id="UP000247409">
    <property type="component" value="Unassembled WGS sequence"/>
</dbReference>
<name>A0A2V3J6C1_9FLOR</name>
<protein>
    <submittedName>
        <fullName evidence="1">Uncharacterized protein</fullName>
    </submittedName>
</protein>
<sequence length="166" mass="18909">MADAYASFVATLLTMRASSFLNAAQKQMLESSLYLRWDRVYNPVHALAFHCDPYYNDIRSHISLHFGTSSLELNKGAVTEQCHSALETLARDKCHFQSLLGEYLELRVNPCVLLTRLKEFEPRYIWGQIQEKLPHLAAALEKVYRALASTVAVERNHKIGKRVLSA</sequence>
<keyword evidence="2" id="KW-1185">Reference proteome</keyword>
<dbReference type="EMBL" id="NBIV01000001">
    <property type="protein sequence ID" value="PXF49971.1"/>
    <property type="molecule type" value="Genomic_DNA"/>
</dbReference>
<organism evidence="1 2">
    <name type="scientific">Gracilariopsis chorda</name>
    <dbReference type="NCBI Taxonomy" id="448386"/>
    <lineage>
        <taxon>Eukaryota</taxon>
        <taxon>Rhodophyta</taxon>
        <taxon>Florideophyceae</taxon>
        <taxon>Rhodymeniophycidae</taxon>
        <taxon>Gracilariales</taxon>
        <taxon>Gracilariaceae</taxon>
        <taxon>Gracilariopsis</taxon>
    </lineage>
</organism>
<reference evidence="1 2" key="1">
    <citation type="journal article" date="2018" name="Mol. Biol. Evol.">
        <title>Analysis of the draft genome of the red seaweed Gracilariopsis chorda provides insights into genome size evolution in Rhodophyta.</title>
        <authorList>
            <person name="Lee J."/>
            <person name="Yang E.C."/>
            <person name="Graf L."/>
            <person name="Yang J.H."/>
            <person name="Qiu H."/>
            <person name="Zel Zion U."/>
            <person name="Chan C.X."/>
            <person name="Stephens T.G."/>
            <person name="Weber A.P.M."/>
            <person name="Boo G.H."/>
            <person name="Boo S.M."/>
            <person name="Kim K.M."/>
            <person name="Shin Y."/>
            <person name="Jung M."/>
            <person name="Lee S.J."/>
            <person name="Yim H.S."/>
            <person name="Lee J.H."/>
            <person name="Bhattacharya D."/>
            <person name="Yoon H.S."/>
        </authorList>
    </citation>
    <scope>NUCLEOTIDE SEQUENCE [LARGE SCALE GENOMIC DNA]</scope>
    <source>
        <strain evidence="1 2">SKKU-2015</strain>
        <tissue evidence="1">Whole body</tissue>
    </source>
</reference>
<accession>A0A2V3J6C1</accession>
<evidence type="ECO:0000313" key="2">
    <source>
        <dbReference type="Proteomes" id="UP000247409"/>
    </source>
</evidence>
<dbReference type="OrthoDB" id="98203at2759"/>
<evidence type="ECO:0000313" key="1">
    <source>
        <dbReference type="EMBL" id="PXF49971.1"/>
    </source>
</evidence>
<gene>
    <name evidence="1" type="ORF">BWQ96_00131</name>
</gene>
<proteinExistence type="predicted"/>
<dbReference type="AlphaFoldDB" id="A0A2V3J6C1"/>
<comment type="caution">
    <text evidence="1">The sequence shown here is derived from an EMBL/GenBank/DDBJ whole genome shotgun (WGS) entry which is preliminary data.</text>
</comment>